<feature type="compositionally biased region" description="Acidic residues" evidence="2">
    <location>
        <begin position="426"/>
        <end position="436"/>
    </location>
</feature>
<organism evidence="3 4">
    <name type="scientific">Actinokineospora guangxiensis</name>
    <dbReference type="NCBI Taxonomy" id="1490288"/>
    <lineage>
        <taxon>Bacteria</taxon>
        <taxon>Bacillati</taxon>
        <taxon>Actinomycetota</taxon>
        <taxon>Actinomycetes</taxon>
        <taxon>Pseudonocardiales</taxon>
        <taxon>Pseudonocardiaceae</taxon>
        <taxon>Actinokineospora</taxon>
    </lineage>
</organism>
<accession>A0ABW0EVN1</accession>
<comment type="caution">
    <text evidence="3">The sequence shown here is derived from an EMBL/GenBank/DDBJ whole genome shotgun (WGS) entry which is preliminary data.</text>
</comment>
<feature type="region of interest" description="Disordered" evidence="2">
    <location>
        <begin position="389"/>
        <end position="436"/>
    </location>
</feature>
<dbReference type="EMBL" id="JBHSKF010000017">
    <property type="protein sequence ID" value="MFC5290508.1"/>
    <property type="molecule type" value="Genomic_DNA"/>
</dbReference>
<reference evidence="4" key="1">
    <citation type="journal article" date="2019" name="Int. J. Syst. Evol. Microbiol.">
        <title>The Global Catalogue of Microorganisms (GCM) 10K type strain sequencing project: providing services to taxonomists for standard genome sequencing and annotation.</title>
        <authorList>
            <consortium name="The Broad Institute Genomics Platform"/>
            <consortium name="The Broad Institute Genome Sequencing Center for Infectious Disease"/>
            <person name="Wu L."/>
            <person name="Ma J."/>
        </authorList>
    </citation>
    <scope>NUCLEOTIDE SEQUENCE [LARGE SCALE GENOMIC DNA]</scope>
    <source>
        <strain evidence="4">CCUG 59778</strain>
    </source>
</reference>
<dbReference type="Gene3D" id="1.20.5.340">
    <property type="match status" value="1"/>
</dbReference>
<gene>
    <name evidence="3" type="ORF">ACFPM7_25935</name>
</gene>
<protein>
    <recommendedName>
        <fullName evidence="5">Apolipoprotein A1/A4/E domain-containing protein</fullName>
    </recommendedName>
</protein>
<keyword evidence="1" id="KW-0175">Coiled coil</keyword>
<evidence type="ECO:0008006" key="5">
    <source>
        <dbReference type="Google" id="ProtNLM"/>
    </source>
</evidence>
<evidence type="ECO:0000313" key="4">
    <source>
        <dbReference type="Proteomes" id="UP001596157"/>
    </source>
</evidence>
<dbReference type="RefSeq" id="WP_378250510.1">
    <property type="nucleotide sequence ID" value="NZ_JBHSKF010000017.1"/>
</dbReference>
<evidence type="ECO:0000313" key="3">
    <source>
        <dbReference type="EMBL" id="MFC5290508.1"/>
    </source>
</evidence>
<keyword evidence="4" id="KW-1185">Reference proteome</keyword>
<name>A0ABW0EVN1_9PSEU</name>
<dbReference type="Gene3D" id="1.20.120.20">
    <property type="entry name" value="Apolipoprotein"/>
    <property type="match status" value="1"/>
</dbReference>
<feature type="coiled-coil region" evidence="1">
    <location>
        <begin position="299"/>
        <end position="326"/>
    </location>
</feature>
<proteinExistence type="predicted"/>
<sequence>MRNMLTRAAEIRESEQQQIFDALDEIHARLSPLESIGAVRKRLSEMPDRSETAVLADRLDAALRKLEAQDTAIAALARAVDTIVDKLATPFAQLDGRLDGVAGRFEGVAGRMDGLEDKLSNIHRRIDELDHHLDKQDTKIDNVPSSTSGPVRERIEIMETALRGRLDEVDEGVHEHLDGTKDALARQIGETSESVATRATSAADSVAGAVTAAETRIADAVSRTTDAVATVETRVGKTNDSLHAKLDTASAALTETREALAASLGETGTAVHGKLDEATSALREALRETQETVDASDRLETLAERLERVTTRLDEMTTRLDAVEDGFTGKIGELSGAIKSEFSKVDAALGKQPDSTSVESLVRKSNEESVRRIGGHLDEAMATFAELMLGGSQPTPQPPTTLPRQNPRRRTNGTKPGKALEKREEENEENDVPAGA</sequence>
<dbReference type="SUPFAM" id="SSF58113">
    <property type="entry name" value="Apolipoprotein A-I"/>
    <property type="match status" value="1"/>
</dbReference>
<evidence type="ECO:0000256" key="1">
    <source>
        <dbReference type="SAM" id="Coils"/>
    </source>
</evidence>
<dbReference type="Proteomes" id="UP001596157">
    <property type="component" value="Unassembled WGS sequence"/>
</dbReference>
<evidence type="ECO:0000256" key="2">
    <source>
        <dbReference type="SAM" id="MobiDB-lite"/>
    </source>
</evidence>